<dbReference type="EMBL" id="GL376608">
    <property type="status" value="NOT_ANNOTATED_CDS"/>
    <property type="molecule type" value="Genomic_DNA"/>
</dbReference>
<evidence type="ECO:0000256" key="2">
    <source>
        <dbReference type="ARBA" id="ARBA00022448"/>
    </source>
</evidence>
<dbReference type="Gene3D" id="1.20.1560.10">
    <property type="entry name" value="ABC transporter type 1, transmembrane domain"/>
    <property type="match status" value="2"/>
</dbReference>
<dbReference type="SUPFAM" id="SSF52540">
    <property type="entry name" value="P-loop containing nucleoside triphosphate hydrolases"/>
    <property type="match status" value="2"/>
</dbReference>
<evidence type="ECO:0000256" key="10">
    <source>
        <dbReference type="SAM" id="Phobius"/>
    </source>
</evidence>
<dbReference type="HOGENOM" id="CLU_000604_27_1_1"/>
<dbReference type="GO" id="GO:0140359">
    <property type="term" value="F:ABC-type transporter activity"/>
    <property type="evidence" value="ECO:0007669"/>
    <property type="project" value="InterPro"/>
</dbReference>
<accession>K3X586</accession>
<dbReference type="FunFam" id="3.40.50.300:FF:000997">
    <property type="entry name" value="Multidrug resistance-associated protein 1"/>
    <property type="match status" value="1"/>
</dbReference>
<name>K3X586_GLOUD</name>
<reference evidence="13" key="3">
    <citation type="submission" date="2015-02" db="UniProtKB">
        <authorList>
            <consortium name="EnsemblProtists"/>
        </authorList>
    </citation>
    <scope>IDENTIFICATION</scope>
    <source>
        <strain evidence="13">DAOM BR144</strain>
    </source>
</reference>
<dbReference type="InterPro" id="IPR017871">
    <property type="entry name" value="ABC_transporter-like_CS"/>
</dbReference>
<evidence type="ECO:0000259" key="12">
    <source>
        <dbReference type="PROSITE" id="PS50929"/>
    </source>
</evidence>
<evidence type="ECO:0000256" key="1">
    <source>
        <dbReference type="ARBA" id="ARBA00004128"/>
    </source>
</evidence>
<proteinExistence type="predicted"/>
<sequence length="1341" mass="148696">MESAAQSEGNAAVMAAARLGDDDCRSSFHELKTPRAASNTPKSAGHPQDDDDATTNASPLDSANLLSFTTIWWIQPLLRRGFAAPLQEDSVWELPKADQSQALQARFDAAWAHERRRAAYSSKQPEAPASIKPPRFHVALWMATKNTMTLAIVLHLMSATFTVFQPILIKAILQYLQGKENALSITSGYGLACLLGAISFCGAIAINSGMFLTARAGCNARMIVINSVYQKILRLSATARRTMNSGEIVTLASVDSERLLEAYSIGLWSVISPIMLTVVCIMIGTQMGVYVGLAGAATIVLIIYLAFTTSRQVGIYRRQIAKVSAERVKVTNEVLQGIRVIKFYGWENSISEKIRSVRDSEIALMRRYNYLRLYNAVLMFLAPSFLNAVCFFTYILLGKTLDVATAFVILALSNACKMPFSIFANATVYVSEAAASTKRISDFLIADEVEDKQHDDDSKFAQSQQKISIRNADFQWLHDAESSNLSDINLTIKPGTLTVIVGTVGSGKSSLINAILGEMLQTRGERDVHGAFAYSSQQPWIQNQTLRENILFGECFDATHYQNVVSACQLVPDFEMLEQGDATEIGERGINLSGGQKARVSIARAMYRVRYCDFLVLDDPLSALDVHVANSVFADGLNGIAKGKTCLLVLNSHYHFLQYADRILVMSGGRIIGDGTLGELRGEFSFLAQSPRKNISAVEKEEDNMEIEDDGAASERSVKAHNKKTATSRIETTGDEAKDTKQQRKLIVEEDRLIGSVNWRTYVKYLDCCGWNGFVVGLTILFLFTIAQVALFFCDWFLSKWSNGVIHYNQRTSLGIYMGLVAVASALVLARCVFYTEMCMRCSANLHFKYMWKVLSAPVTTFFDVTPVGRVLNRFSRDLDQVDNPLPYFSMWMLLYLFQISSAFLVCAATNPYVLILYLPLGFVFVFVTRVYQASARELKRLDGITRSPFLNLVSETIHGIETIRSYRMSETFLQKCEQLLNHNAKFFFAFQSSSRWFAMRTDWLVSSIITSVALLAVATKESLGAAVAGLALTYAAQLTSSFQRMTTLVTMTENIMTCFERIAHYESLDAEGHKCSPTNRELLAAEWPRSGSVVFENVTMRYRDDLELVLKNVSFSITSGEKVGVCGRTGSGKSSLMSVLFRVVECTAGRVVIDGVDISTITVQQLRSKLTIIPQDPMLFSGSLRMNLDPFADKSDLELWEVLRKVHLHETVSAWGKGLEYEVAEKGDNLSVGQRQLLCIARALIRESKVIVMDEATANVDQESDKLIQLTVKESFGGENKTVLCIAHRLETILDSDKILVLDAGEVKEFDTPAALLNSKEPTIFQSLVESSKAVGKLDA</sequence>
<comment type="subcellular location">
    <subcellularLocation>
        <location evidence="1">Vacuole membrane</location>
        <topology evidence="1">Multi-pass membrane protein</topology>
    </subcellularLocation>
</comment>
<dbReference type="Pfam" id="PF00664">
    <property type="entry name" value="ABC_membrane"/>
    <property type="match status" value="2"/>
</dbReference>
<dbReference type="PROSITE" id="PS00211">
    <property type="entry name" value="ABC_TRANSPORTER_1"/>
    <property type="match status" value="2"/>
</dbReference>
<evidence type="ECO:0000313" key="14">
    <source>
        <dbReference type="Proteomes" id="UP000019132"/>
    </source>
</evidence>
<dbReference type="Pfam" id="PF00005">
    <property type="entry name" value="ABC_tran"/>
    <property type="match status" value="2"/>
</dbReference>
<feature type="transmembrane region" description="Helical" evidence="10">
    <location>
        <begin position="189"/>
        <end position="212"/>
    </location>
</feature>
<reference evidence="14" key="2">
    <citation type="submission" date="2010-04" db="EMBL/GenBank/DDBJ databases">
        <authorList>
            <person name="Buell R."/>
            <person name="Hamilton J."/>
            <person name="Hostetler J."/>
        </authorList>
    </citation>
    <scope>NUCLEOTIDE SEQUENCE [LARGE SCALE GENOMIC DNA]</scope>
    <source>
        <strain evidence="14">DAOM:BR144</strain>
    </source>
</reference>
<evidence type="ECO:0000256" key="5">
    <source>
        <dbReference type="ARBA" id="ARBA00022741"/>
    </source>
</evidence>
<feature type="transmembrane region" description="Helical" evidence="10">
    <location>
        <begin position="912"/>
        <end position="932"/>
    </location>
</feature>
<feature type="transmembrane region" description="Helical" evidence="10">
    <location>
        <begin position="813"/>
        <end position="834"/>
    </location>
</feature>
<feature type="transmembrane region" description="Helical" evidence="10">
    <location>
        <begin position="373"/>
        <end position="397"/>
    </location>
</feature>
<reference evidence="14" key="1">
    <citation type="journal article" date="2010" name="Genome Biol.">
        <title>Genome sequence of the necrotrophic plant pathogen Pythium ultimum reveals original pathogenicity mechanisms and effector repertoire.</title>
        <authorList>
            <person name="Levesque C.A."/>
            <person name="Brouwer H."/>
            <person name="Cano L."/>
            <person name="Hamilton J.P."/>
            <person name="Holt C."/>
            <person name="Huitema E."/>
            <person name="Raffaele S."/>
            <person name="Robideau G.P."/>
            <person name="Thines M."/>
            <person name="Win J."/>
            <person name="Zerillo M.M."/>
            <person name="Beakes G.W."/>
            <person name="Boore J.L."/>
            <person name="Busam D."/>
            <person name="Dumas B."/>
            <person name="Ferriera S."/>
            <person name="Fuerstenberg S.I."/>
            <person name="Gachon C.M."/>
            <person name="Gaulin E."/>
            <person name="Govers F."/>
            <person name="Grenville-Briggs L."/>
            <person name="Horner N."/>
            <person name="Hostetler J."/>
            <person name="Jiang R.H."/>
            <person name="Johnson J."/>
            <person name="Krajaejun T."/>
            <person name="Lin H."/>
            <person name="Meijer H.J."/>
            <person name="Moore B."/>
            <person name="Morris P."/>
            <person name="Phuntmart V."/>
            <person name="Puiu D."/>
            <person name="Shetty J."/>
            <person name="Stajich J.E."/>
            <person name="Tripathy S."/>
            <person name="Wawra S."/>
            <person name="van West P."/>
            <person name="Whitty B.R."/>
            <person name="Coutinho P.M."/>
            <person name="Henrissat B."/>
            <person name="Martin F."/>
            <person name="Thomas P.D."/>
            <person name="Tyler B.M."/>
            <person name="De Vries R.P."/>
            <person name="Kamoun S."/>
            <person name="Yandell M."/>
            <person name="Tisserat N."/>
            <person name="Buell C.R."/>
        </authorList>
    </citation>
    <scope>NUCLEOTIDE SEQUENCE</scope>
    <source>
        <strain evidence="14">DAOM:BR144</strain>
    </source>
</reference>
<dbReference type="InterPro" id="IPR027417">
    <property type="entry name" value="P-loop_NTPase"/>
</dbReference>
<dbReference type="InterPro" id="IPR050173">
    <property type="entry name" value="ABC_transporter_C-like"/>
</dbReference>
<dbReference type="CDD" id="cd18580">
    <property type="entry name" value="ABC_6TM_ABCC_D2"/>
    <property type="match status" value="1"/>
</dbReference>
<dbReference type="PANTHER" id="PTHR24223:SF443">
    <property type="entry name" value="MULTIDRUG-RESISTANCE LIKE PROTEIN 1, ISOFORM I"/>
    <property type="match status" value="1"/>
</dbReference>
<feature type="transmembrane region" description="Helical" evidence="10">
    <location>
        <begin position="403"/>
        <end position="430"/>
    </location>
</feature>
<protein>
    <submittedName>
        <fullName evidence="13">Uncharacterized protein</fullName>
    </submittedName>
</protein>
<dbReference type="EnsemblProtists" id="PYU1_T012385">
    <property type="protein sequence ID" value="PYU1_T012385"/>
    <property type="gene ID" value="PYU1_G012359"/>
</dbReference>
<dbReference type="InterPro" id="IPR044746">
    <property type="entry name" value="ABCC_6TM_D1"/>
</dbReference>
<keyword evidence="6" id="KW-0067">ATP-binding</keyword>
<dbReference type="CDD" id="cd03250">
    <property type="entry name" value="ABCC_MRP_domain1"/>
    <property type="match status" value="1"/>
</dbReference>
<keyword evidence="2" id="KW-0813">Transport</keyword>
<evidence type="ECO:0000259" key="11">
    <source>
        <dbReference type="PROSITE" id="PS50893"/>
    </source>
</evidence>
<keyword evidence="3 10" id="KW-0812">Transmembrane</keyword>
<dbReference type="SMART" id="SM00382">
    <property type="entry name" value="AAA"/>
    <property type="match status" value="2"/>
</dbReference>
<feature type="domain" description="ABC transporter" evidence="11">
    <location>
        <begin position="469"/>
        <end position="693"/>
    </location>
</feature>
<feature type="domain" description="ABC transmembrane type-1" evidence="12">
    <location>
        <begin position="778"/>
        <end position="1055"/>
    </location>
</feature>
<dbReference type="Gene3D" id="3.40.50.300">
    <property type="entry name" value="P-loop containing nucleotide triphosphate hydrolases"/>
    <property type="match status" value="2"/>
</dbReference>
<keyword evidence="8 10" id="KW-0472">Membrane</keyword>
<keyword evidence="4" id="KW-0677">Repeat</keyword>
<dbReference type="eggNOG" id="KOG0054">
    <property type="taxonomic scope" value="Eukaryota"/>
</dbReference>
<dbReference type="Proteomes" id="UP000019132">
    <property type="component" value="Unassembled WGS sequence"/>
</dbReference>
<dbReference type="PROSITE" id="PS50929">
    <property type="entry name" value="ABC_TM1F"/>
    <property type="match status" value="2"/>
</dbReference>
<dbReference type="GO" id="GO:0005524">
    <property type="term" value="F:ATP binding"/>
    <property type="evidence" value="ECO:0007669"/>
    <property type="project" value="UniProtKB-KW"/>
</dbReference>
<dbReference type="InterPro" id="IPR003593">
    <property type="entry name" value="AAA+_ATPase"/>
</dbReference>
<dbReference type="VEuPathDB" id="FungiDB:PYU1_G012359"/>
<evidence type="ECO:0000256" key="7">
    <source>
        <dbReference type="ARBA" id="ARBA00022989"/>
    </source>
</evidence>
<dbReference type="InterPro" id="IPR044726">
    <property type="entry name" value="ABCC_6TM_D2"/>
</dbReference>
<dbReference type="FunFam" id="3.40.50.300:FF:000163">
    <property type="entry name" value="Multidrug resistance-associated protein member 4"/>
    <property type="match status" value="1"/>
</dbReference>
<dbReference type="SUPFAM" id="SSF90123">
    <property type="entry name" value="ABC transporter transmembrane region"/>
    <property type="match status" value="2"/>
</dbReference>
<evidence type="ECO:0000256" key="9">
    <source>
        <dbReference type="SAM" id="MobiDB-lite"/>
    </source>
</evidence>
<dbReference type="PANTHER" id="PTHR24223">
    <property type="entry name" value="ATP-BINDING CASSETTE SUB-FAMILY C"/>
    <property type="match status" value="1"/>
</dbReference>
<dbReference type="FunFam" id="1.20.1560.10:FF:000063">
    <property type="entry name" value="Multidrug resistance protein ABC transporter"/>
    <property type="match status" value="1"/>
</dbReference>
<dbReference type="CDD" id="cd18579">
    <property type="entry name" value="ABC_6TM_ABCC_D1"/>
    <property type="match status" value="1"/>
</dbReference>
<dbReference type="GO" id="GO:0005774">
    <property type="term" value="C:vacuolar membrane"/>
    <property type="evidence" value="ECO:0007669"/>
    <property type="project" value="UniProtKB-SubCell"/>
</dbReference>
<feature type="region of interest" description="Disordered" evidence="9">
    <location>
        <begin position="25"/>
        <end position="58"/>
    </location>
</feature>
<dbReference type="OMA" id="CPQDWPS"/>
<evidence type="ECO:0000256" key="6">
    <source>
        <dbReference type="ARBA" id="ARBA00022840"/>
    </source>
</evidence>
<dbReference type="PROSITE" id="PS50893">
    <property type="entry name" value="ABC_TRANSPORTER_2"/>
    <property type="match status" value="2"/>
</dbReference>
<keyword evidence="14" id="KW-1185">Reference proteome</keyword>
<dbReference type="InterPro" id="IPR011527">
    <property type="entry name" value="ABC1_TM_dom"/>
</dbReference>
<dbReference type="STRING" id="431595.K3X586"/>
<feature type="transmembrane region" description="Helical" evidence="10">
    <location>
        <begin position="290"/>
        <end position="307"/>
    </location>
</feature>
<dbReference type="FunCoup" id="K3X586">
    <property type="interactions" value="2"/>
</dbReference>
<feature type="transmembrane region" description="Helical" evidence="10">
    <location>
        <begin position="265"/>
        <end position="284"/>
    </location>
</feature>
<dbReference type="InterPro" id="IPR003439">
    <property type="entry name" value="ABC_transporter-like_ATP-bd"/>
</dbReference>
<dbReference type="GO" id="GO:0016887">
    <property type="term" value="F:ATP hydrolysis activity"/>
    <property type="evidence" value="ECO:0007669"/>
    <property type="project" value="InterPro"/>
</dbReference>
<keyword evidence="7 10" id="KW-1133">Transmembrane helix</keyword>
<feature type="transmembrane region" description="Helical" evidence="10">
    <location>
        <begin position="886"/>
        <end position="906"/>
    </location>
</feature>
<keyword evidence="5" id="KW-0547">Nucleotide-binding</keyword>
<organism evidence="13 14">
    <name type="scientific">Globisporangium ultimum (strain ATCC 200006 / CBS 805.95 / DAOM BR144)</name>
    <name type="common">Pythium ultimum</name>
    <dbReference type="NCBI Taxonomy" id="431595"/>
    <lineage>
        <taxon>Eukaryota</taxon>
        <taxon>Sar</taxon>
        <taxon>Stramenopiles</taxon>
        <taxon>Oomycota</taxon>
        <taxon>Peronosporomycetes</taxon>
        <taxon>Pythiales</taxon>
        <taxon>Pythiaceae</taxon>
        <taxon>Globisporangium</taxon>
    </lineage>
</organism>
<feature type="transmembrane region" description="Helical" evidence="10">
    <location>
        <begin position="150"/>
        <end position="169"/>
    </location>
</feature>
<evidence type="ECO:0000256" key="3">
    <source>
        <dbReference type="ARBA" id="ARBA00022692"/>
    </source>
</evidence>
<dbReference type="CDD" id="cd03244">
    <property type="entry name" value="ABCC_MRP_domain2"/>
    <property type="match status" value="1"/>
</dbReference>
<dbReference type="InParanoid" id="K3X586"/>
<dbReference type="InterPro" id="IPR036640">
    <property type="entry name" value="ABC1_TM_sf"/>
</dbReference>
<feature type="domain" description="ABC transmembrane type-1" evidence="12">
    <location>
        <begin position="150"/>
        <end position="432"/>
    </location>
</feature>
<evidence type="ECO:0000313" key="13">
    <source>
        <dbReference type="EnsemblProtists" id="PYU1_T012385"/>
    </source>
</evidence>
<feature type="transmembrane region" description="Helical" evidence="10">
    <location>
        <begin position="769"/>
        <end position="793"/>
    </location>
</feature>
<feature type="domain" description="ABC transporter" evidence="11">
    <location>
        <begin position="1094"/>
        <end position="1330"/>
    </location>
</feature>
<evidence type="ECO:0000256" key="8">
    <source>
        <dbReference type="ARBA" id="ARBA00023136"/>
    </source>
</evidence>
<evidence type="ECO:0000256" key="4">
    <source>
        <dbReference type="ARBA" id="ARBA00022737"/>
    </source>
</evidence>